<feature type="compositionally biased region" description="Low complexity" evidence="3">
    <location>
        <begin position="174"/>
        <end position="186"/>
    </location>
</feature>
<comment type="similarity">
    <text evidence="1">Belongs to the CpoB family.</text>
</comment>
<dbReference type="EMBL" id="LDQA01000028">
    <property type="protein sequence ID" value="KTR05182.1"/>
    <property type="molecule type" value="Genomic_DNA"/>
</dbReference>
<dbReference type="GO" id="GO:0043093">
    <property type="term" value="P:FtsZ-dependent cytokinesis"/>
    <property type="evidence" value="ECO:0007669"/>
    <property type="project" value="UniProtKB-UniRule"/>
</dbReference>
<dbReference type="NCBIfam" id="TIGR02795">
    <property type="entry name" value="tol_pal_ybgF"/>
    <property type="match status" value="1"/>
</dbReference>
<keyword evidence="1" id="KW-0574">Periplasm</keyword>
<keyword evidence="1" id="KW-0132">Cell division</keyword>
<dbReference type="GO" id="GO:0030288">
    <property type="term" value="C:outer membrane-bounded periplasmic space"/>
    <property type="evidence" value="ECO:0007669"/>
    <property type="project" value="UniProtKB-UniRule"/>
</dbReference>
<proteinExistence type="inferred from homology"/>
<dbReference type="SUPFAM" id="SSF48452">
    <property type="entry name" value="TPR-like"/>
    <property type="match status" value="1"/>
</dbReference>
<sequence>MTVAAGALAGPAHALDLPFGLGGRQVQSQPRETAPPVLMAQMGDSSVRISQMEEEMRRLTGKVEELSFLVLQLQEQLRKTQEDNEFRFQDLEKGGKSGGASQTTPQRRSEAQPALPAAGAPASEASSRVASATPSTMNEGAARPTPSASAAPASAQGGDEIGALIGEGFGNESAKPAAAPAAAPQPNVKTASIKANGPGELYGLGYNHMLSGDYALAEQTFRQYTQTYPNSGDAADAQYWLGESLYAQAKYREAAEVFLNAQKAHPQAPKAPEMMLKLGMSLVHLDNRETACITYAEIGKRYPTMSANVKRKLQAEEKTARCS</sequence>
<keyword evidence="1" id="KW-0175">Coiled coil</keyword>
<dbReference type="PROSITE" id="PS50005">
    <property type="entry name" value="TPR"/>
    <property type="match status" value="1"/>
</dbReference>
<organism evidence="4 5">
    <name type="scientific">Aureimonas ureilytica</name>
    <dbReference type="NCBI Taxonomy" id="401562"/>
    <lineage>
        <taxon>Bacteria</taxon>
        <taxon>Pseudomonadati</taxon>
        <taxon>Pseudomonadota</taxon>
        <taxon>Alphaproteobacteria</taxon>
        <taxon>Hyphomicrobiales</taxon>
        <taxon>Aurantimonadaceae</taxon>
        <taxon>Aureimonas</taxon>
    </lineage>
</organism>
<dbReference type="InterPro" id="IPR034706">
    <property type="entry name" value="CpoB"/>
</dbReference>
<reference evidence="4 5" key="1">
    <citation type="journal article" date="2016" name="Front. Microbiol.">
        <title>Genomic Resource of Rice Seed Associated Bacteria.</title>
        <authorList>
            <person name="Midha S."/>
            <person name="Bansal K."/>
            <person name="Sharma S."/>
            <person name="Kumar N."/>
            <person name="Patil P.P."/>
            <person name="Chaudhry V."/>
            <person name="Patil P.B."/>
        </authorList>
    </citation>
    <scope>NUCLEOTIDE SEQUENCE [LARGE SCALE GENOMIC DNA]</scope>
    <source>
        <strain evidence="4 5">NS365</strain>
    </source>
</reference>
<evidence type="ECO:0000256" key="3">
    <source>
        <dbReference type="SAM" id="MobiDB-lite"/>
    </source>
</evidence>
<dbReference type="AlphaFoldDB" id="A0A175RQP1"/>
<dbReference type="Gene3D" id="1.25.40.10">
    <property type="entry name" value="Tetratricopeptide repeat domain"/>
    <property type="match status" value="1"/>
</dbReference>
<feature type="compositionally biased region" description="Low complexity" evidence="3">
    <location>
        <begin position="141"/>
        <end position="155"/>
    </location>
</feature>
<dbReference type="Proteomes" id="UP000078529">
    <property type="component" value="Unassembled WGS sequence"/>
</dbReference>
<dbReference type="InterPro" id="IPR019734">
    <property type="entry name" value="TPR_rpt"/>
</dbReference>
<comment type="function">
    <text evidence="1">Mediates coordination of peptidoglycan synthesis and outer membrane constriction during cell division.</text>
</comment>
<evidence type="ECO:0000256" key="1">
    <source>
        <dbReference type="HAMAP-Rule" id="MF_02066"/>
    </source>
</evidence>
<feature type="compositionally biased region" description="Polar residues" evidence="3">
    <location>
        <begin position="128"/>
        <end position="138"/>
    </location>
</feature>
<keyword evidence="2" id="KW-0802">TPR repeat</keyword>
<protein>
    <recommendedName>
        <fullName evidence="1">Cell division coordinator CpoB</fullName>
    </recommendedName>
</protein>
<evidence type="ECO:0000313" key="4">
    <source>
        <dbReference type="EMBL" id="KTR05182.1"/>
    </source>
</evidence>
<keyword evidence="1" id="KW-0732">Signal</keyword>
<accession>A0A175RQP1</accession>
<comment type="subcellular location">
    <subcellularLocation>
        <location evidence="1">Periplasm</location>
    </subcellularLocation>
</comment>
<gene>
    <name evidence="1" type="primary">cpoB</name>
    <name evidence="4" type="ORF">NS365_13595</name>
</gene>
<feature type="compositionally biased region" description="Low complexity" evidence="3">
    <location>
        <begin position="111"/>
        <end position="127"/>
    </location>
</feature>
<dbReference type="Pfam" id="PF13432">
    <property type="entry name" value="TPR_16"/>
    <property type="match status" value="1"/>
</dbReference>
<dbReference type="InterPro" id="IPR014162">
    <property type="entry name" value="CpoB_C"/>
</dbReference>
<evidence type="ECO:0000313" key="5">
    <source>
        <dbReference type="Proteomes" id="UP000078529"/>
    </source>
</evidence>
<comment type="caution">
    <text evidence="4">The sequence shown here is derived from an EMBL/GenBank/DDBJ whole genome shotgun (WGS) entry which is preliminary data.</text>
</comment>
<dbReference type="InterPro" id="IPR011990">
    <property type="entry name" value="TPR-like_helical_dom_sf"/>
</dbReference>
<name>A0A175RQP1_9HYPH</name>
<dbReference type="HAMAP" id="MF_02066">
    <property type="entry name" value="CpoB"/>
    <property type="match status" value="1"/>
</dbReference>
<feature type="coiled-coil region" evidence="1">
    <location>
        <begin position="49"/>
        <end position="83"/>
    </location>
</feature>
<keyword evidence="1" id="KW-0131">Cell cycle</keyword>
<dbReference type="PATRIC" id="fig|401562.4.peg.2501"/>
<evidence type="ECO:0000256" key="2">
    <source>
        <dbReference type="PROSITE-ProRule" id="PRU00339"/>
    </source>
</evidence>
<feature type="repeat" description="TPR" evidence="2">
    <location>
        <begin position="235"/>
        <end position="268"/>
    </location>
</feature>
<feature type="region of interest" description="Disordered" evidence="3">
    <location>
        <begin position="89"/>
        <end position="193"/>
    </location>
</feature>
<keyword evidence="5" id="KW-1185">Reference proteome</keyword>
<dbReference type="Pfam" id="PF13174">
    <property type="entry name" value="TPR_6"/>
    <property type="match status" value="1"/>
</dbReference>